<organism evidence="10 11">
    <name type="scientific">Anaeramoeba ignava</name>
    <name type="common">Anaerobic marine amoeba</name>
    <dbReference type="NCBI Taxonomy" id="1746090"/>
    <lineage>
        <taxon>Eukaryota</taxon>
        <taxon>Metamonada</taxon>
        <taxon>Anaeramoebidae</taxon>
        <taxon>Anaeramoeba</taxon>
    </lineage>
</organism>
<dbReference type="InterPro" id="IPR031745">
    <property type="entry name" value="Vps53_C"/>
</dbReference>
<sequence length="834" mass="96935">MKNNLNIEEKFKDKINLESIELDSQNFDPVLYLNKLFPNEQSLNELESVNLNLRRKSQLLNHQIQESIHNQTKSGIESKNYIDQTKTVIQELFEKLIEIKTKSEQSGFVIQEICKDIKTLDIAKKNLKITVDVLNSLNKLKQISDEILQKCGNQEFEKVSQFLSNAEELFEKLKDCKQIPKILEMEQKFGEIKKEVRAQISAQFNKFFENIGIDGAQNTMNINEACLVVDSIGVQFRKEIIKNFCDIQLNPYQELFSPGKTEYGNVASIDRRYSWSKKLLRNFSKNFGDLFPEYWKVDQILSEEICCITQRHVNIMLTRERSNLSVDSIIEALMQTLFFEEYLINLFGSENQIEIENLNQNQNQNENENENEIFKKNINNQFDDNENTQGIQTSAQKIRDKYLKFKKQREQEEKIKKQKEMEKEKEMEIKKVNKSPNKNRSRRSGYIYCPPLPKFKGIISEVFEPFLDVYVQLQDQLLTKLINQAMKEEKWTIIAKTSKTKTLSSSQELFLVIRESLRNSLKFSNGDPLLDLSKIYKKHLTNYSEWLRNQLPLVTNKSFTIKQKNKPNEGQVNISNESTQKICLIINSIEYCITTTNQLSENISRSIRINLRNSVSFSEINENFLDTINSSIQILVLGIETKIDPHFNQMIKLGWNSMENVGDQSEYVSDFAKTIGSIFTIIGEYLVSPKYFKFLCDKLVQSFISRFNLAIFKCKQFNETGAQQLLLDTQSLKGILLQLPTFQKLSDGSPAIPSRTFANYVKKQMGKAELVTKVLITPPEHLLNTYFALFPSRSLDELSQIMDLKGMPKVLKQQIIDLFNTKLRIKKSQSSKKK</sequence>
<evidence type="ECO:0000256" key="2">
    <source>
        <dbReference type="ARBA" id="ARBA00004481"/>
    </source>
</evidence>
<feature type="domain" description="Vps53 N-terminal" evidence="8">
    <location>
        <begin position="26"/>
        <end position="490"/>
    </location>
</feature>
<dbReference type="EMBL" id="JAPDFW010000059">
    <property type="protein sequence ID" value="KAJ5077222.1"/>
    <property type="molecule type" value="Genomic_DNA"/>
</dbReference>
<feature type="compositionally biased region" description="Basic and acidic residues" evidence="7">
    <location>
        <begin position="413"/>
        <end position="431"/>
    </location>
</feature>
<protein>
    <submittedName>
        <fullName evidence="10">Vacuolar sorting protein</fullName>
    </submittedName>
</protein>
<dbReference type="Proteomes" id="UP001149090">
    <property type="component" value="Unassembled WGS sequence"/>
</dbReference>
<dbReference type="Gene3D" id="1.20.58.670">
    <property type="entry name" value="Dsl1p vesicle tethering complex, Tip20p subunit, domain D"/>
    <property type="match status" value="1"/>
</dbReference>
<evidence type="ECO:0000313" key="10">
    <source>
        <dbReference type="EMBL" id="KAJ5077222.1"/>
    </source>
</evidence>
<keyword evidence="4" id="KW-0967">Endosome</keyword>
<dbReference type="InterPro" id="IPR042044">
    <property type="entry name" value="EXOC6PINT-1/Sec15/Tip20_C_dom2"/>
</dbReference>
<dbReference type="InterPro" id="IPR007234">
    <property type="entry name" value="Vps53_N"/>
</dbReference>
<evidence type="ECO:0000256" key="1">
    <source>
        <dbReference type="ARBA" id="ARBA00004150"/>
    </source>
</evidence>
<reference evidence="10" key="1">
    <citation type="submission" date="2022-10" db="EMBL/GenBank/DDBJ databases">
        <title>Novel sulphate-reducing endosymbionts in the free-living metamonad Anaeramoeba.</title>
        <authorList>
            <person name="Jerlstrom-Hultqvist J."/>
            <person name="Cepicka I."/>
            <person name="Gallot-Lavallee L."/>
            <person name="Salas-Leiva D."/>
            <person name="Curtis B.A."/>
            <person name="Zahonova K."/>
            <person name="Pipaliya S."/>
            <person name="Dacks J."/>
            <person name="Roger A.J."/>
        </authorList>
    </citation>
    <scope>NUCLEOTIDE SEQUENCE</scope>
    <source>
        <strain evidence="10">BMAN</strain>
    </source>
</reference>
<proteinExistence type="inferred from homology"/>
<keyword evidence="6" id="KW-0472">Membrane</keyword>
<dbReference type="GO" id="GO:0005829">
    <property type="term" value="C:cytosol"/>
    <property type="evidence" value="ECO:0007669"/>
    <property type="project" value="GOC"/>
</dbReference>
<evidence type="ECO:0000259" key="9">
    <source>
        <dbReference type="Pfam" id="PF16854"/>
    </source>
</evidence>
<dbReference type="Pfam" id="PF16854">
    <property type="entry name" value="VPS53_C"/>
    <property type="match status" value="1"/>
</dbReference>
<dbReference type="PANTHER" id="PTHR12820">
    <property type="entry name" value="VACUOLAR SORTING PROTEIN 53"/>
    <property type="match status" value="1"/>
</dbReference>
<evidence type="ECO:0000256" key="5">
    <source>
        <dbReference type="ARBA" id="ARBA00023034"/>
    </source>
</evidence>
<evidence type="ECO:0000256" key="6">
    <source>
        <dbReference type="ARBA" id="ARBA00023136"/>
    </source>
</evidence>
<comment type="caution">
    <text evidence="10">The sequence shown here is derived from an EMBL/GenBank/DDBJ whole genome shotgun (WGS) entry which is preliminary data.</text>
</comment>
<evidence type="ECO:0000256" key="3">
    <source>
        <dbReference type="ARBA" id="ARBA00008628"/>
    </source>
</evidence>
<evidence type="ECO:0000256" key="4">
    <source>
        <dbReference type="ARBA" id="ARBA00022753"/>
    </source>
</evidence>
<dbReference type="GO" id="GO:0042147">
    <property type="term" value="P:retrograde transport, endosome to Golgi"/>
    <property type="evidence" value="ECO:0007669"/>
    <property type="project" value="InterPro"/>
</dbReference>
<dbReference type="Pfam" id="PF04100">
    <property type="entry name" value="Vps53_N"/>
    <property type="match status" value="1"/>
</dbReference>
<name>A0A9Q0LQL8_ANAIG</name>
<evidence type="ECO:0000313" key="11">
    <source>
        <dbReference type="Proteomes" id="UP001149090"/>
    </source>
</evidence>
<keyword evidence="5" id="KW-0333">Golgi apparatus</keyword>
<feature type="domain" description="Vps53 C-terminal" evidence="9">
    <location>
        <begin position="724"/>
        <end position="807"/>
    </location>
</feature>
<comment type="similarity">
    <text evidence="3">Belongs to the VPS53 family.</text>
</comment>
<dbReference type="OMA" id="YKFAEAK"/>
<evidence type="ECO:0000259" key="8">
    <source>
        <dbReference type="Pfam" id="PF04100"/>
    </source>
</evidence>
<dbReference type="GO" id="GO:0010008">
    <property type="term" value="C:endosome membrane"/>
    <property type="evidence" value="ECO:0007669"/>
    <property type="project" value="UniProtKB-SubCell"/>
</dbReference>
<dbReference type="GO" id="GO:0000938">
    <property type="term" value="C:GARP complex"/>
    <property type="evidence" value="ECO:0007669"/>
    <property type="project" value="InterPro"/>
</dbReference>
<gene>
    <name evidence="10" type="ORF">M0811_00542</name>
</gene>
<dbReference type="OrthoDB" id="10261632at2759"/>
<evidence type="ECO:0000256" key="7">
    <source>
        <dbReference type="SAM" id="MobiDB-lite"/>
    </source>
</evidence>
<keyword evidence="11" id="KW-1185">Reference proteome</keyword>
<feature type="region of interest" description="Disordered" evidence="7">
    <location>
        <begin position="413"/>
        <end position="442"/>
    </location>
</feature>
<accession>A0A9Q0LQL8</accession>
<comment type="subcellular location">
    <subcellularLocation>
        <location evidence="2">Endosome membrane</location>
        <topology evidence="2">Peripheral membrane protein</topology>
    </subcellularLocation>
    <subcellularLocation>
        <location evidence="1">Golgi apparatus</location>
        <location evidence="1">trans-Golgi network membrane</location>
        <topology evidence="1">Peripheral membrane protein</topology>
    </subcellularLocation>
</comment>
<dbReference type="PANTHER" id="PTHR12820:SF0">
    <property type="entry name" value="VACUOLAR PROTEIN SORTING-ASSOCIATED PROTEIN 53 HOMOLOG"/>
    <property type="match status" value="1"/>
</dbReference>
<dbReference type="InterPro" id="IPR039766">
    <property type="entry name" value="Vps53"/>
</dbReference>
<dbReference type="AlphaFoldDB" id="A0A9Q0LQL8"/>